<evidence type="ECO:0000256" key="2">
    <source>
        <dbReference type="ARBA" id="ARBA00001936"/>
    </source>
</evidence>
<dbReference type="AlphaFoldDB" id="A0A8H3FQ47"/>
<dbReference type="CDD" id="cd01087">
    <property type="entry name" value="Prolidase"/>
    <property type="match status" value="1"/>
</dbReference>
<evidence type="ECO:0000256" key="3">
    <source>
        <dbReference type="ARBA" id="ARBA00002443"/>
    </source>
</evidence>
<dbReference type="GO" id="GO:0006508">
    <property type="term" value="P:proteolysis"/>
    <property type="evidence" value="ECO:0007669"/>
    <property type="project" value="UniProtKB-KW"/>
</dbReference>
<dbReference type="Gene3D" id="3.30.230.30">
    <property type="entry name" value="Impact, N-terminal domain"/>
    <property type="match status" value="1"/>
</dbReference>
<dbReference type="GO" id="GO:0070006">
    <property type="term" value="F:metalloaminopeptidase activity"/>
    <property type="evidence" value="ECO:0007669"/>
    <property type="project" value="InterPro"/>
</dbReference>
<dbReference type="Gene3D" id="3.90.230.10">
    <property type="entry name" value="Creatinase/methionine aminopeptidase superfamily"/>
    <property type="match status" value="1"/>
</dbReference>
<dbReference type="InterPro" id="IPR020568">
    <property type="entry name" value="Ribosomal_Su5_D2-typ_SF"/>
</dbReference>
<evidence type="ECO:0000256" key="7">
    <source>
        <dbReference type="ARBA" id="ARBA00022670"/>
    </source>
</evidence>
<dbReference type="InterPro" id="IPR036005">
    <property type="entry name" value="Creatinase/aminopeptidase-like"/>
</dbReference>
<dbReference type="SUPFAM" id="SSF54211">
    <property type="entry name" value="Ribosomal protein S5 domain 2-like"/>
    <property type="match status" value="1"/>
</dbReference>
<evidence type="ECO:0000256" key="5">
    <source>
        <dbReference type="ARBA" id="ARBA00012574"/>
    </source>
</evidence>
<dbReference type="InterPro" id="IPR036956">
    <property type="entry name" value="Impact_N_sf"/>
</dbReference>
<comment type="similarity">
    <text evidence="4 14">Belongs to the peptidase M24B family.</text>
</comment>
<keyword evidence="11" id="KW-0464">Manganese</keyword>
<evidence type="ECO:0000313" key="17">
    <source>
        <dbReference type="Proteomes" id="UP000664169"/>
    </source>
</evidence>
<reference evidence="16" key="1">
    <citation type="submission" date="2021-03" db="EMBL/GenBank/DDBJ databases">
        <authorList>
            <person name="Tagirdzhanova G."/>
        </authorList>
    </citation>
    <scope>NUCLEOTIDE SEQUENCE</scope>
</reference>
<keyword evidence="6" id="KW-0031">Aminopeptidase</keyword>
<keyword evidence="9" id="KW-0378">Hydrolase</keyword>
<dbReference type="GO" id="GO:0030145">
    <property type="term" value="F:manganese ion binding"/>
    <property type="evidence" value="ECO:0007669"/>
    <property type="project" value="InterPro"/>
</dbReference>
<keyword evidence="10" id="KW-0482">Metalloprotease</keyword>
<organism evidence="16 17">
    <name type="scientific">Gomphillus americanus</name>
    <dbReference type="NCBI Taxonomy" id="1940652"/>
    <lineage>
        <taxon>Eukaryota</taxon>
        <taxon>Fungi</taxon>
        <taxon>Dikarya</taxon>
        <taxon>Ascomycota</taxon>
        <taxon>Pezizomycotina</taxon>
        <taxon>Lecanoromycetes</taxon>
        <taxon>OSLEUM clade</taxon>
        <taxon>Ostropomycetidae</taxon>
        <taxon>Ostropales</taxon>
        <taxon>Graphidaceae</taxon>
        <taxon>Gomphilloideae</taxon>
        <taxon>Gomphillus</taxon>
    </lineage>
</organism>
<dbReference type="InterPro" id="IPR007865">
    <property type="entry name" value="Aminopep_P_N"/>
</dbReference>
<evidence type="ECO:0000313" key="16">
    <source>
        <dbReference type="EMBL" id="CAF9927359.1"/>
    </source>
</evidence>
<dbReference type="InterPro" id="IPR052433">
    <property type="entry name" value="X-Pro_dipept-like"/>
</dbReference>
<dbReference type="Pfam" id="PF05195">
    <property type="entry name" value="AMP_N"/>
    <property type="match status" value="1"/>
</dbReference>
<evidence type="ECO:0000256" key="8">
    <source>
        <dbReference type="ARBA" id="ARBA00022723"/>
    </source>
</evidence>
<evidence type="ECO:0000256" key="4">
    <source>
        <dbReference type="ARBA" id="ARBA00008766"/>
    </source>
</evidence>
<keyword evidence="8 14" id="KW-0479">Metal-binding</keyword>
<comment type="function">
    <text evidence="3">Catalyzes the removal of a penultimate prolyl residue from the N-termini of peptides.</text>
</comment>
<dbReference type="SUPFAM" id="SSF55920">
    <property type="entry name" value="Creatinase/aminopeptidase"/>
    <property type="match status" value="1"/>
</dbReference>
<evidence type="ECO:0000256" key="1">
    <source>
        <dbReference type="ARBA" id="ARBA00001424"/>
    </source>
</evidence>
<evidence type="ECO:0000256" key="9">
    <source>
        <dbReference type="ARBA" id="ARBA00022801"/>
    </source>
</evidence>
<dbReference type="PANTHER" id="PTHR43226">
    <property type="entry name" value="XAA-PRO AMINOPEPTIDASE 3"/>
    <property type="match status" value="1"/>
</dbReference>
<dbReference type="EC" id="3.4.11.9" evidence="5"/>
<accession>A0A8H3FQ47</accession>
<dbReference type="PROSITE" id="PS00491">
    <property type="entry name" value="PROLINE_PEPTIDASE"/>
    <property type="match status" value="1"/>
</dbReference>
<comment type="caution">
    <text evidence="16">The sequence shown here is derived from an EMBL/GenBank/DDBJ whole genome shotgun (WGS) entry which is preliminary data.</text>
</comment>
<sequence length="687" mass="76442">MDNMDNLDNLHLQLRISSTEKYPAKQHAQRVAAKLGVKEGLIYLLGQYGYNLEDSDMPKTWRQRRYFYYCSGVDEPNACLTYDIAADELVLYIEEIDPDQVIWVGRGSTIDEAYDRYDVDIVHHNPDLFPNMRLWIASNPGAVVYILHPDHKPDIKFPNINYKALLPAIDAAREIKDAYEIDLIRKANDISSKAHIEVLRHLSSLKTEAQVQALFEAVCTSHLANKQAYPVIAASGENASVLHYTTNNEPFEDKQLLLIDAGTGWQLYAADITRTFPLSGSWTTEAEQIYRLVETMQDSCVKMLEPGACMWDLHDISIRIAIKGLLELGLLKGDIETIIKQRTYKAFYPHGLGHHVGLEVHDILGRPILKYKSSSNNNATFDGPCPPDVPALQAGMVVTIEPGIYFNRYEMHRAYLNSPIHGKHINKKILDKYWAVGGVRIEDDYLITDDGCENLTTAPKGDAALKIIKEGKAGYATLPRTAGPRILTLARRVLDGLAEAKPGCVLLFEFVEGVEGEIAKALPTLANGMERDVEVETKTETEAESHTPELEFVAEWIVVSEAVVVHGSRFVARACKVASPEEGRSAVRELVSTDKKVMRATHNMWAYRIQGSGQVVYADADDDGEDGAGGKLAALLQVMGAWGVLVVVSRWYGGIKLGPERWRLIGSVAREVVVRGGETGAWTVERM</sequence>
<dbReference type="OrthoDB" id="10261878at2759"/>
<comment type="cofactor">
    <cofactor evidence="2">
        <name>Mn(2+)</name>
        <dbReference type="ChEBI" id="CHEBI:29035"/>
    </cofactor>
</comment>
<protein>
    <recommendedName>
        <fullName evidence="5">Xaa-Pro aminopeptidase</fullName>
        <ecNumber evidence="5">3.4.11.9</ecNumber>
    </recommendedName>
    <alternativeName>
        <fullName evidence="12">Aminoacylproline aminopeptidase</fullName>
    </alternativeName>
    <alternativeName>
        <fullName evidence="13">Prolidase</fullName>
    </alternativeName>
</protein>
<gene>
    <name evidence="16" type="ORF">GOMPHAMPRED_004373</name>
</gene>
<dbReference type="InterPro" id="IPR029149">
    <property type="entry name" value="Creatin/AminoP/Spt16_N"/>
</dbReference>
<dbReference type="Proteomes" id="UP000664169">
    <property type="component" value="Unassembled WGS sequence"/>
</dbReference>
<evidence type="ECO:0000256" key="10">
    <source>
        <dbReference type="ARBA" id="ARBA00023049"/>
    </source>
</evidence>
<evidence type="ECO:0000259" key="15">
    <source>
        <dbReference type="SMART" id="SM01011"/>
    </source>
</evidence>
<evidence type="ECO:0000256" key="6">
    <source>
        <dbReference type="ARBA" id="ARBA00022438"/>
    </source>
</evidence>
<dbReference type="Gene3D" id="3.40.350.10">
    <property type="entry name" value="Creatinase/prolidase N-terminal domain"/>
    <property type="match status" value="1"/>
</dbReference>
<evidence type="ECO:0000256" key="12">
    <source>
        <dbReference type="ARBA" id="ARBA00030849"/>
    </source>
</evidence>
<comment type="catalytic activity">
    <reaction evidence="1">
        <text>Release of any N-terminal amino acid, including proline, that is linked to proline, even from a dipeptide or tripeptide.</text>
        <dbReference type="EC" id="3.4.11.9"/>
    </reaction>
</comment>
<dbReference type="Pfam" id="PF00557">
    <property type="entry name" value="Peptidase_M24"/>
    <property type="match status" value="1"/>
</dbReference>
<evidence type="ECO:0000256" key="13">
    <source>
        <dbReference type="ARBA" id="ARBA00032413"/>
    </source>
</evidence>
<dbReference type="InterPro" id="IPR000994">
    <property type="entry name" value="Pept_M24"/>
</dbReference>
<dbReference type="Pfam" id="PF01205">
    <property type="entry name" value="Impact_N"/>
    <property type="match status" value="1"/>
</dbReference>
<keyword evidence="7" id="KW-0645">Protease</keyword>
<dbReference type="InterPro" id="IPR001498">
    <property type="entry name" value="Impact_N"/>
</dbReference>
<evidence type="ECO:0000256" key="11">
    <source>
        <dbReference type="ARBA" id="ARBA00023211"/>
    </source>
</evidence>
<feature type="domain" description="Aminopeptidase P N-terminal" evidence="15">
    <location>
        <begin position="22"/>
        <end position="154"/>
    </location>
</feature>
<dbReference type="SUPFAM" id="SSF53092">
    <property type="entry name" value="Creatinase/prolidase N-terminal domain"/>
    <property type="match status" value="1"/>
</dbReference>
<proteinExistence type="inferred from homology"/>
<dbReference type="SMART" id="SM01011">
    <property type="entry name" value="AMP_N"/>
    <property type="match status" value="1"/>
</dbReference>
<name>A0A8H3FQ47_9LECA</name>
<dbReference type="EMBL" id="CAJPDQ010000027">
    <property type="protein sequence ID" value="CAF9927359.1"/>
    <property type="molecule type" value="Genomic_DNA"/>
</dbReference>
<dbReference type="PANTHER" id="PTHR43226:SF3">
    <property type="entry name" value="XAA-PRO AMINOPEPTIDASE AN0832-RELATED"/>
    <property type="match status" value="1"/>
</dbReference>
<evidence type="ECO:0000256" key="14">
    <source>
        <dbReference type="RuleBase" id="RU000590"/>
    </source>
</evidence>
<keyword evidence="17" id="KW-1185">Reference proteome</keyword>
<dbReference type="InterPro" id="IPR001131">
    <property type="entry name" value="Peptidase_M24B_aminopep-P_CS"/>
</dbReference>